<sequence>MRSSHPITLFSLHSSYLVLSHVPTPIQGFFILPLVKGLASLLHPLLGLAYLTVAAEGLRHREDALSILEQRQRQRQHSSSVPTQQSPRSSHQLRPWTQSEFARACAYGLIGPHSPSIQEKPPSPTACSALFLLSILSVTPRPLLLLYLCILSRALQWVPWVETTSVVNDFSSRLTRTIHGLAQSKSLLPSAFALQSLYHLPLPTSHDPSIPLGKVDEAIQIEEEREEEAISIPPPPPCPTPIIPLSPISSRASSEDTGYFSGESSIHSGETSIQSGDSSTLSTSIHPDKDARDRERKRLKKKRQHEKKKQATQTVPSPVLPSSPPSSPILGEGRSKTKALPKSSQVLEKRAGSRANRNRRRAASTAH</sequence>
<reference evidence="3" key="1">
    <citation type="journal article" date="2018" name="Nat. Microbiol.">
        <title>Leveraging single-cell genomics to expand the fungal tree of life.</title>
        <authorList>
            <person name="Ahrendt S.R."/>
            <person name="Quandt C.A."/>
            <person name="Ciobanu D."/>
            <person name="Clum A."/>
            <person name="Salamov A."/>
            <person name="Andreopoulos B."/>
            <person name="Cheng J.F."/>
            <person name="Woyke T."/>
            <person name="Pelin A."/>
            <person name="Henrissat B."/>
            <person name="Reynolds N.K."/>
            <person name="Benny G.L."/>
            <person name="Smith M.E."/>
            <person name="James T.Y."/>
            <person name="Grigoriev I.V."/>
        </authorList>
    </citation>
    <scope>NUCLEOTIDE SEQUENCE [LARGE SCALE GENOMIC DNA]</scope>
</reference>
<feature type="compositionally biased region" description="Pro residues" evidence="1">
    <location>
        <begin position="232"/>
        <end position="244"/>
    </location>
</feature>
<dbReference type="AlphaFoldDB" id="A0A4P9Y836"/>
<feature type="region of interest" description="Disordered" evidence="1">
    <location>
        <begin position="224"/>
        <end position="367"/>
    </location>
</feature>
<feature type="compositionally biased region" description="Pro residues" evidence="1">
    <location>
        <begin position="318"/>
        <end position="327"/>
    </location>
</feature>
<proteinExistence type="predicted"/>
<feature type="compositionally biased region" description="Basic and acidic residues" evidence="1">
    <location>
        <begin position="286"/>
        <end position="296"/>
    </location>
</feature>
<dbReference type="EMBL" id="KZ987751">
    <property type="protein sequence ID" value="RKP15175.1"/>
    <property type="molecule type" value="Genomic_DNA"/>
</dbReference>
<evidence type="ECO:0000313" key="2">
    <source>
        <dbReference type="EMBL" id="RKP15175.1"/>
    </source>
</evidence>
<feature type="compositionally biased region" description="Basic residues" evidence="1">
    <location>
        <begin position="297"/>
        <end position="310"/>
    </location>
</feature>
<feature type="region of interest" description="Disordered" evidence="1">
    <location>
        <begin position="71"/>
        <end position="95"/>
    </location>
</feature>
<protein>
    <submittedName>
        <fullName evidence="2">Uncharacterized protein</fullName>
    </submittedName>
</protein>
<dbReference type="OrthoDB" id="10669175at2759"/>
<evidence type="ECO:0000256" key="1">
    <source>
        <dbReference type="SAM" id="MobiDB-lite"/>
    </source>
</evidence>
<keyword evidence="3" id="KW-1185">Reference proteome</keyword>
<dbReference type="Proteomes" id="UP000267251">
    <property type="component" value="Unassembled WGS sequence"/>
</dbReference>
<feature type="compositionally biased region" description="Polar residues" evidence="1">
    <location>
        <begin position="77"/>
        <end position="95"/>
    </location>
</feature>
<evidence type="ECO:0000313" key="3">
    <source>
        <dbReference type="Proteomes" id="UP000267251"/>
    </source>
</evidence>
<feature type="compositionally biased region" description="Basic residues" evidence="1">
    <location>
        <begin position="356"/>
        <end position="367"/>
    </location>
</feature>
<name>A0A4P9Y836_9FUNG</name>
<gene>
    <name evidence="2" type="ORF">BJ684DRAFT_18468</name>
</gene>
<accession>A0A4P9Y836</accession>
<organism evidence="2 3">
    <name type="scientific">Piptocephalis cylindrospora</name>
    <dbReference type="NCBI Taxonomy" id="1907219"/>
    <lineage>
        <taxon>Eukaryota</taxon>
        <taxon>Fungi</taxon>
        <taxon>Fungi incertae sedis</taxon>
        <taxon>Zoopagomycota</taxon>
        <taxon>Zoopagomycotina</taxon>
        <taxon>Zoopagomycetes</taxon>
        <taxon>Zoopagales</taxon>
        <taxon>Piptocephalidaceae</taxon>
        <taxon>Piptocephalis</taxon>
    </lineage>
</organism>
<feature type="compositionally biased region" description="Polar residues" evidence="1">
    <location>
        <begin position="262"/>
        <end position="285"/>
    </location>
</feature>